<keyword evidence="3" id="KW-1185">Reference proteome</keyword>
<feature type="region of interest" description="Disordered" evidence="1">
    <location>
        <begin position="169"/>
        <end position="191"/>
    </location>
</feature>
<dbReference type="EMBL" id="JAJUBB010000001">
    <property type="protein sequence ID" value="MDD1780120.1"/>
    <property type="molecule type" value="Genomic_DNA"/>
</dbReference>
<organism evidence="2 3">
    <name type="scientific">Enterovibrio qingdaonensis</name>
    <dbReference type="NCBI Taxonomy" id="2899818"/>
    <lineage>
        <taxon>Bacteria</taxon>
        <taxon>Pseudomonadati</taxon>
        <taxon>Pseudomonadota</taxon>
        <taxon>Gammaproteobacteria</taxon>
        <taxon>Vibrionales</taxon>
        <taxon>Vibrionaceae</taxon>
        <taxon>Enterovibrio</taxon>
    </lineage>
</organism>
<gene>
    <name evidence="2" type="ORF">LRP49_02805</name>
</gene>
<name>A0ABT5QI14_9GAMM</name>
<evidence type="ECO:0000256" key="1">
    <source>
        <dbReference type="SAM" id="MobiDB-lite"/>
    </source>
</evidence>
<accession>A0ABT5QI14</accession>
<comment type="caution">
    <text evidence="2">The sequence shown here is derived from an EMBL/GenBank/DDBJ whole genome shotgun (WGS) entry which is preliminary data.</text>
</comment>
<dbReference type="Pfam" id="PF19648">
    <property type="entry name" value="DUF6151"/>
    <property type="match status" value="1"/>
</dbReference>
<sequence>MTDLAFQCECGELTGTVINASPKLGNHMICYCDDCQRFARYLGHEEKWLDEWGGTDIYQVPPANIRIDKGAENLRCVRVKPKGIYRFYASCCRTPIANSPSYKMPLAGIPTPILQRKNKKELIGPVTHTVMGSFAKGSPPSKPHPKFSFGSVVKVLTFLLRNTLKGTNTPTPFFTPDGKAVSPPEKIADKR</sequence>
<dbReference type="Gene3D" id="3.90.1590.10">
    <property type="entry name" value="glutathione-dependent formaldehyde- activating enzyme (gfa)"/>
    <property type="match status" value="1"/>
</dbReference>
<protein>
    <submittedName>
        <fullName evidence="2">DUF6151 family protein</fullName>
    </submittedName>
</protein>
<evidence type="ECO:0000313" key="3">
    <source>
        <dbReference type="Proteomes" id="UP001149821"/>
    </source>
</evidence>
<dbReference type="SUPFAM" id="SSF51316">
    <property type="entry name" value="Mss4-like"/>
    <property type="match status" value="1"/>
</dbReference>
<proteinExistence type="predicted"/>
<dbReference type="Proteomes" id="UP001149821">
    <property type="component" value="Unassembled WGS sequence"/>
</dbReference>
<dbReference type="RefSeq" id="WP_274140046.1">
    <property type="nucleotide sequence ID" value="NZ_JAJUBB010000001.1"/>
</dbReference>
<dbReference type="InterPro" id="IPR011057">
    <property type="entry name" value="Mss4-like_sf"/>
</dbReference>
<dbReference type="InterPro" id="IPR046149">
    <property type="entry name" value="DUF6151"/>
</dbReference>
<evidence type="ECO:0000313" key="2">
    <source>
        <dbReference type="EMBL" id="MDD1780120.1"/>
    </source>
</evidence>
<reference evidence="2" key="1">
    <citation type="submission" date="2021-12" db="EMBL/GenBank/DDBJ databases">
        <title>Enterovibrio ZSDZ35 sp. nov. and Enterovibrio ZSDZ42 sp. nov., isolated from coastal seawater in Qingdao.</title>
        <authorList>
            <person name="Zhang P."/>
        </authorList>
    </citation>
    <scope>NUCLEOTIDE SEQUENCE</scope>
    <source>
        <strain evidence="2">ZSDZ35</strain>
    </source>
</reference>